<comment type="caution">
    <text evidence="2">The sequence shown here is derived from an EMBL/GenBank/DDBJ whole genome shotgun (WGS) entry which is preliminary data.</text>
</comment>
<evidence type="ECO:0000256" key="1">
    <source>
        <dbReference type="SAM" id="MobiDB-lite"/>
    </source>
</evidence>
<gene>
    <name evidence="2" type="ORF">IF1G_05853</name>
</gene>
<name>A0A545V2T2_9HYPO</name>
<dbReference type="Proteomes" id="UP000315783">
    <property type="component" value="Unassembled WGS sequence"/>
</dbReference>
<dbReference type="EMBL" id="SPUK01000007">
    <property type="protein sequence ID" value="TQV96024.1"/>
    <property type="molecule type" value="Genomic_DNA"/>
</dbReference>
<protein>
    <submittedName>
        <fullName evidence="2">Uncharacterized protein</fullName>
    </submittedName>
</protein>
<reference evidence="2 3" key="1">
    <citation type="journal article" date="2019" name="Appl. Microbiol. Biotechnol.">
        <title>Genome sequence of Isaria javanica and comparative genome analysis insights into family S53 peptidase evolution in fungal entomopathogens.</title>
        <authorList>
            <person name="Lin R."/>
            <person name="Zhang X."/>
            <person name="Xin B."/>
            <person name="Zou M."/>
            <person name="Gao Y."/>
            <person name="Qin F."/>
            <person name="Hu Q."/>
            <person name="Xie B."/>
            <person name="Cheng X."/>
        </authorList>
    </citation>
    <scope>NUCLEOTIDE SEQUENCE [LARGE SCALE GENOMIC DNA]</scope>
    <source>
        <strain evidence="2 3">IJ1G</strain>
    </source>
</reference>
<feature type="region of interest" description="Disordered" evidence="1">
    <location>
        <begin position="1"/>
        <end position="25"/>
    </location>
</feature>
<sequence>MSEPALSEASRHHGTPGLGASLRNNSHVFDQTSPQYEQFLHAAPQMEDSFQSTFHHIESEQSQPFREQATTDGADVVQLLSVPEEEPIYSEFDELLTENEVARLREAFFANGTSQPAWNHLLSFYPAFVSDPNRSREAISFMGTEDTAVAHETWLGQWHNVLNSYTDEVWGDLGSLVEEARHEIQEIASRTDNPSPESKALDRLRQILAHVRGQV</sequence>
<keyword evidence="3" id="KW-1185">Reference proteome</keyword>
<evidence type="ECO:0000313" key="3">
    <source>
        <dbReference type="Proteomes" id="UP000315783"/>
    </source>
</evidence>
<dbReference type="STRING" id="43265.A0A545V2T2"/>
<proteinExistence type="predicted"/>
<accession>A0A545V2T2</accession>
<dbReference type="OrthoDB" id="5337545at2759"/>
<organism evidence="2 3">
    <name type="scientific">Cordyceps javanica</name>
    <dbReference type="NCBI Taxonomy" id="43265"/>
    <lineage>
        <taxon>Eukaryota</taxon>
        <taxon>Fungi</taxon>
        <taxon>Dikarya</taxon>
        <taxon>Ascomycota</taxon>
        <taxon>Pezizomycotina</taxon>
        <taxon>Sordariomycetes</taxon>
        <taxon>Hypocreomycetidae</taxon>
        <taxon>Hypocreales</taxon>
        <taxon>Cordycipitaceae</taxon>
        <taxon>Cordyceps</taxon>
    </lineage>
</organism>
<evidence type="ECO:0000313" key="2">
    <source>
        <dbReference type="EMBL" id="TQV96024.1"/>
    </source>
</evidence>
<dbReference type="AlphaFoldDB" id="A0A545V2T2"/>